<gene>
    <name evidence="2" type="ORF">GCM10007938_42110</name>
</gene>
<dbReference type="Pfam" id="PF01755">
    <property type="entry name" value="Glyco_transf_25"/>
    <property type="match status" value="1"/>
</dbReference>
<evidence type="ECO:0000313" key="2">
    <source>
        <dbReference type="EMBL" id="GLT20427.1"/>
    </source>
</evidence>
<feature type="domain" description="Glycosyl transferase family 25" evidence="1">
    <location>
        <begin position="2"/>
        <end position="177"/>
    </location>
</feature>
<dbReference type="InterPro" id="IPR002654">
    <property type="entry name" value="Glyco_trans_25"/>
</dbReference>
<name>A0ABQ6F6V0_9VIBR</name>
<accession>A0ABQ6F6V0</accession>
<reference evidence="3" key="1">
    <citation type="journal article" date="2019" name="Int. J. Syst. Evol. Microbiol.">
        <title>The Global Catalogue of Microorganisms (GCM) 10K type strain sequencing project: providing services to taxonomists for standard genome sequencing and annotation.</title>
        <authorList>
            <consortium name="The Broad Institute Genomics Platform"/>
            <consortium name="The Broad Institute Genome Sequencing Center for Infectious Disease"/>
            <person name="Wu L."/>
            <person name="Ma J."/>
        </authorList>
    </citation>
    <scope>NUCLEOTIDE SEQUENCE [LARGE SCALE GENOMIC DNA]</scope>
    <source>
        <strain evidence="3">NBRC 108723</strain>
    </source>
</reference>
<dbReference type="RefSeq" id="WP_284194249.1">
    <property type="nucleotide sequence ID" value="NZ_BSPW01000108.1"/>
</dbReference>
<protein>
    <recommendedName>
        <fullName evidence="1">Glycosyl transferase family 25 domain-containing protein</fullName>
    </recommendedName>
</protein>
<dbReference type="EMBL" id="BSPW01000108">
    <property type="protein sequence ID" value="GLT20427.1"/>
    <property type="molecule type" value="Genomic_DNA"/>
</dbReference>
<dbReference type="CDD" id="cd06532">
    <property type="entry name" value="Glyco_transf_25"/>
    <property type="match status" value="1"/>
</dbReference>
<keyword evidence="3" id="KW-1185">Reference proteome</keyword>
<organism evidence="2 3">
    <name type="scientific">Vibrio zhanjiangensis</name>
    <dbReference type="NCBI Taxonomy" id="1046128"/>
    <lineage>
        <taxon>Bacteria</taxon>
        <taxon>Pseudomonadati</taxon>
        <taxon>Pseudomonadota</taxon>
        <taxon>Gammaproteobacteria</taxon>
        <taxon>Vibrionales</taxon>
        <taxon>Vibrionaceae</taxon>
        <taxon>Vibrio</taxon>
    </lineage>
</organism>
<proteinExistence type="predicted"/>
<evidence type="ECO:0000259" key="1">
    <source>
        <dbReference type="Pfam" id="PF01755"/>
    </source>
</evidence>
<sequence>MKVFVISLTSSIDRRERIARMLEELGVPFTFFDAIDGREGLPSDLVDRPDDLHRRVLRSRPLTPGERGCYASHYRLWQKCVELNEPILIIEDDCLPTAHMKPFLVHLKSMHEKGYEYIRVEHQKGKVTLLEEIDGGAQSVFWHNNMSGTRGYSLSPSGAKKLLEKSKRWICAVDNYIGESYRTGIKCTGIIPYLVIDRCDMGTTIQNNGPKLKTPIYFKVTREFYRFYRFIRLCWWNAKKVRV</sequence>
<comment type="caution">
    <text evidence="2">The sequence shown here is derived from an EMBL/GenBank/DDBJ whole genome shotgun (WGS) entry which is preliminary data.</text>
</comment>
<dbReference type="Proteomes" id="UP001157138">
    <property type="component" value="Unassembled WGS sequence"/>
</dbReference>
<evidence type="ECO:0000313" key="3">
    <source>
        <dbReference type="Proteomes" id="UP001157138"/>
    </source>
</evidence>